<name>A0A0D2WIV9_CAPO3</name>
<dbReference type="Proteomes" id="UP000008743">
    <property type="component" value="Unassembled WGS sequence"/>
</dbReference>
<dbReference type="InParanoid" id="A0A0D2WIV9"/>
<evidence type="ECO:0000256" key="1">
    <source>
        <dbReference type="SAM" id="MobiDB-lite"/>
    </source>
</evidence>
<feature type="region of interest" description="Disordered" evidence="1">
    <location>
        <begin position="1"/>
        <end position="152"/>
    </location>
</feature>
<feature type="compositionally biased region" description="Basic and acidic residues" evidence="1">
    <location>
        <begin position="130"/>
        <end position="152"/>
    </location>
</feature>
<gene>
    <name evidence="2" type="ORF">CAOG_009401</name>
</gene>
<sequence>MGIVVGKDSAPTHKTGSGRDRRVHGLGLANKNKSNERNSDSHARRGFEFAATPLSLQSTESHHMAISGWLHPKAIKGVNDTEKPPPTRNGEKKKERRKKEASEKAKKSSRLLSPDLATRQKRHHKACAQKRADETEPRHTREKETPMRRASS</sequence>
<keyword evidence="3" id="KW-1185">Reference proteome</keyword>
<protein>
    <submittedName>
        <fullName evidence="2">Uncharacterized protein</fullName>
    </submittedName>
</protein>
<proteinExistence type="predicted"/>
<evidence type="ECO:0000313" key="2">
    <source>
        <dbReference type="EMBL" id="KJE89865.1"/>
    </source>
</evidence>
<evidence type="ECO:0000313" key="3">
    <source>
        <dbReference type="Proteomes" id="UP000008743"/>
    </source>
</evidence>
<feature type="compositionally biased region" description="Basic and acidic residues" evidence="1">
    <location>
        <begin position="79"/>
        <end position="106"/>
    </location>
</feature>
<feature type="compositionally biased region" description="Basic residues" evidence="1">
    <location>
        <begin position="119"/>
        <end position="128"/>
    </location>
</feature>
<accession>A0A0D2WIV9</accession>
<dbReference type="EMBL" id="KE346361">
    <property type="protein sequence ID" value="KJE89865.1"/>
    <property type="molecule type" value="Genomic_DNA"/>
</dbReference>
<organism evidence="2 3">
    <name type="scientific">Capsaspora owczarzaki (strain ATCC 30864)</name>
    <dbReference type="NCBI Taxonomy" id="595528"/>
    <lineage>
        <taxon>Eukaryota</taxon>
        <taxon>Filasterea</taxon>
        <taxon>Capsaspora</taxon>
    </lineage>
</organism>
<feature type="compositionally biased region" description="Basic and acidic residues" evidence="1">
    <location>
        <begin position="33"/>
        <end position="47"/>
    </location>
</feature>
<dbReference type="AlphaFoldDB" id="A0A0D2WIV9"/>
<reference evidence="3" key="1">
    <citation type="submission" date="2011-02" db="EMBL/GenBank/DDBJ databases">
        <title>The Genome Sequence of Capsaspora owczarzaki ATCC 30864.</title>
        <authorList>
            <person name="Russ C."/>
            <person name="Cuomo C."/>
            <person name="Burger G."/>
            <person name="Gray M.W."/>
            <person name="Holland P.W.H."/>
            <person name="King N."/>
            <person name="Lang F.B.F."/>
            <person name="Roger A.J."/>
            <person name="Ruiz-Trillo I."/>
            <person name="Young S.K."/>
            <person name="Zeng Q."/>
            <person name="Gargeya S."/>
            <person name="Alvarado L."/>
            <person name="Berlin A."/>
            <person name="Chapman S.B."/>
            <person name="Chen Z."/>
            <person name="Freedman E."/>
            <person name="Gellesch M."/>
            <person name="Goldberg J."/>
            <person name="Griggs A."/>
            <person name="Gujja S."/>
            <person name="Heilman E."/>
            <person name="Heiman D."/>
            <person name="Howarth C."/>
            <person name="Mehta T."/>
            <person name="Neiman D."/>
            <person name="Pearson M."/>
            <person name="Roberts A."/>
            <person name="Saif S."/>
            <person name="Shea T."/>
            <person name="Shenoy N."/>
            <person name="Sisk P."/>
            <person name="Stolte C."/>
            <person name="Sykes S."/>
            <person name="White J."/>
            <person name="Yandava C."/>
            <person name="Haas B."/>
            <person name="Nusbaum C."/>
            <person name="Birren B."/>
        </authorList>
    </citation>
    <scope>NUCLEOTIDE SEQUENCE</scope>
    <source>
        <strain evidence="3">ATCC 30864</strain>
    </source>
</reference>